<evidence type="ECO:0000313" key="2">
    <source>
        <dbReference type="EMBL" id="MPC90185.1"/>
    </source>
</evidence>
<organism evidence="2 3">
    <name type="scientific">Portunus trituberculatus</name>
    <name type="common">Swimming crab</name>
    <name type="synonym">Neptunus trituberculatus</name>
    <dbReference type="NCBI Taxonomy" id="210409"/>
    <lineage>
        <taxon>Eukaryota</taxon>
        <taxon>Metazoa</taxon>
        <taxon>Ecdysozoa</taxon>
        <taxon>Arthropoda</taxon>
        <taxon>Crustacea</taxon>
        <taxon>Multicrustacea</taxon>
        <taxon>Malacostraca</taxon>
        <taxon>Eumalacostraca</taxon>
        <taxon>Eucarida</taxon>
        <taxon>Decapoda</taxon>
        <taxon>Pleocyemata</taxon>
        <taxon>Brachyura</taxon>
        <taxon>Eubrachyura</taxon>
        <taxon>Portunoidea</taxon>
        <taxon>Portunidae</taxon>
        <taxon>Portuninae</taxon>
        <taxon>Portunus</taxon>
    </lineage>
</organism>
<name>A0A5B7J5Y1_PORTR</name>
<comment type="caution">
    <text evidence="2">The sequence shown here is derived from an EMBL/GenBank/DDBJ whole genome shotgun (WGS) entry which is preliminary data.</text>
</comment>
<reference evidence="2 3" key="1">
    <citation type="submission" date="2019-05" db="EMBL/GenBank/DDBJ databases">
        <title>Another draft genome of Portunus trituberculatus and its Hox gene families provides insights of decapod evolution.</title>
        <authorList>
            <person name="Jeong J.-H."/>
            <person name="Song I."/>
            <person name="Kim S."/>
            <person name="Choi T."/>
            <person name="Kim D."/>
            <person name="Ryu S."/>
            <person name="Kim W."/>
        </authorList>
    </citation>
    <scope>NUCLEOTIDE SEQUENCE [LARGE SCALE GENOMIC DNA]</scope>
    <source>
        <tissue evidence="2">Muscle</tissue>
    </source>
</reference>
<dbReference type="Proteomes" id="UP000324222">
    <property type="component" value="Unassembled WGS sequence"/>
</dbReference>
<evidence type="ECO:0000313" key="3">
    <source>
        <dbReference type="Proteomes" id="UP000324222"/>
    </source>
</evidence>
<feature type="region of interest" description="Disordered" evidence="1">
    <location>
        <begin position="28"/>
        <end position="62"/>
    </location>
</feature>
<dbReference type="EMBL" id="VSRR010083524">
    <property type="protein sequence ID" value="MPC90185.1"/>
    <property type="molecule type" value="Genomic_DNA"/>
</dbReference>
<dbReference type="AlphaFoldDB" id="A0A5B7J5Y1"/>
<gene>
    <name evidence="2" type="ORF">E2C01_085158</name>
</gene>
<evidence type="ECO:0000256" key="1">
    <source>
        <dbReference type="SAM" id="MobiDB-lite"/>
    </source>
</evidence>
<keyword evidence="3" id="KW-1185">Reference proteome</keyword>
<proteinExistence type="predicted"/>
<protein>
    <submittedName>
        <fullName evidence="2">Uncharacterized protein</fullName>
    </submittedName>
</protein>
<accession>A0A5B7J5Y1</accession>
<sequence>MVFLLSPSVVKIFLLPFPGIQDLKFPKTPLTPPSRKSVGRTIAFQSNKEDGHTTHHTPHATR</sequence>